<protein>
    <submittedName>
        <fullName evidence="4">Uncharacterized protein</fullName>
    </submittedName>
</protein>
<accession>A0A2X2CYL6</accession>
<dbReference type="EMBL" id="UAUF01000014">
    <property type="protein sequence ID" value="SPZ11791.1"/>
    <property type="molecule type" value="Genomic_DNA"/>
</dbReference>
<reference evidence="3 7" key="3">
    <citation type="submission" date="2020-11" db="EMBL/GenBank/DDBJ databases">
        <title>Enhanced detection system for hospital associated transmission using whole genome sequencing surveillance.</title>
        <authorList>
            <person name="Harrison L.H."/>
            <person name="Van Tyne D."/>
            <person name="Marsh J.W."/>
            <person name="Griffith M.P."/>
            <person name="Snyder D.J."/>
            <person name="Cooper V.S."/>
            <person name="Mustapha M."/>
        </authorList>
    </citation>
    <scope>NUCLEOTIDE SEQUENCE [LARGE SCALE GENOMIC DNA]</scope>
    <source>
        <strain evidence="3 7">PSB00013</strain>
    </source>
</reference>
<sequence>MSIESLNSEEHVLGAVLDGDREHPLFEAYVAYCDERTEAMLACVSFRQWLSERTHIEHVAAELAERARQAGIRESALDELVRDASGANQPDVISIRTDEAPEDEEGEMESLDTLEAEDAPHGLESQIIFLMTHFGISKVEIEKELGLPLE</sequence>
<evidence type="ECO:0000313" key="6">
    <source>
        <dbReference type="Proteomes" id="UP000626180"/>
    </source>
</evidence>
<feature type="compositionally biased region" description="Acidic residues" evidence="1">
    <location>
        <begin position="100"/>
        <end position="112"/>
    </location>
</feature>
<proteinExistence type="predicted"/>
<name>A0A2X2CYL6_PSELU</name>
<evidence type="ECO:0000313" key="4">
    <source>
        <dbReference type="EMBL" id="SPZ11791.1"/>
    </source>
</evidence>
<keyword evidence="6" id="KW-1185">Reference proteome</keyword>
<feature type="region of interest" description="Disordered" evidence="1">
    <location>
        <begin position="88"/>
        <end position="112"/>
    </location>
</feature>
<dbReference type="EMBL" id="JADTXM010000009">
    <property type="protein sequence ID" value="MBH3439891.1"/>
    <property type="molecule type" value="Genomic_DNA"/>
</dbReference>
<dbReference type="Proteomes" id="UP000250443">
    <property type="component" value="Unassembled WGS sequence"/>
</dbReference>
<reference evidence="4 5" key="1">
    <citation type="submission" date="2018-06" db="EMBL/GenBank/DDBJ databases">
        <authorList>
            <consortium name="Pathogen Informatics"/>
            <person name="Doyle S."/>
        </authorList>
    </citation>
    <scope>NUCLEOTIDE SEQUENCE [LARGE SCALE GENOMIC DNA]</scope>
    <source>
        <strain evidence="4 5">NCTC11842</strain>
    </source>
</reference>
<dbReference type="Proteomes" id="UP000626180">
    <property type="component" value="Unassembled WGS sequence"/>
</dbReference>
<evidence type="ECO:0000313" key="3">
    <source>
        <dbReference type="EMBL" id="MBH3439891.1"/>
    </source>
</evidence>
<dbReference type="Proteomes" id="UP000638986">
    <property type="component" value="Unassembled WGS sequence"/>
</dbReference>
<evidence type="ECO:0000256" key="1">
    <source>
        <dbReference type="SAM" id="MobiDB-lite"/>
    </source>
</evidence>
<evidence type="ECO:0000313" key="2">
    <source>
        <dbReference type="EMBL" id="MBF8642512.1"/>
    </source>
</evidence>
<dbReference type="EMBL" id="JADMCD010000010">
    <property type="protein sequence ID" value="MBF8642512.1"/>
    <property type="molecule type" value="Genomic_DNA"/>
</dbReference>
<evidence type="ECO:0000313" key="5">
    <source>
        <dbReference type="Proteomes" id="UP000250443"/>
    </source>
</evidence>
<dbReference type="RefSeq" id="WP_010795799.1">
    <property type="nucleotide sequence ID" value="NZ_CP044086.1"/>
</dbReference>
<gene>
    <name evidence="3" type="ORF">I5Q09_14485</name>
    <name evidence="2" type="ORF">IRZ65_17690</name>
    <name evidence="4" type="ORF">NCTC11842_04046</name>
</gene>
<reference evidence="2 6" key="2">
    <citation type="submission" date="2020-10" db="EMBL/GenBank/DDBJ databases">
        <title>Genome sequences of Pseudomonas isolates.</title>
        <authorList>
            <person name="Wessels L."/>
            <person name="Reich F."/>
            <person name="Hammerl J."/>
        </authorList>
    </citation>
    <scope>NUCLEOTIDE SEQUENCE [LARGE SCALE GENOMIC DNA]</scope>
    <source>
        <strain evidence="2 6">20-MO00624-0</strain>
    </source>
</reference>
<organism evidence="4 5">
    <name type="scientific">Pseudomonas luteola</name>
    <dbReference type="NCBI Taxonomy" id="47886"/>
    <lineage>
        <taxon>Bacteria</taxon>
        <taxon>Pseudomonadati</taxon>
        <taxon>Pseudomonadota</taxon>
        <taxon>Gammaproteobacteria</taxon>
        <taxon>Pseudomonadales</taxon>
        <taxon>Pseudomonadaceae</taxon>
        <taxon>Pseudomonas</taxon>
    </lineage>
</organism>
<dbReference type="AlphaFoldDB" id="A0A2X2CYL6"/>
<evidence type="ECO:0000313" key="7">
    <source>
        <dbReference type="Proteomes" id="UP000638986"/>
    </source>
</evidence>